<evidence type="ECO:0000313" key="1">
    <source>
        <dbReference type="EMBL" id="MBW7462100.1"/>
    </source>
</evidence>
<organism evidence="1 2">
    <name type="scientific">Paenibacillus sepulcri</name>
    <dbReference type="NCBI Taxonomy" id="359917"/>
    <lineage>
        <taxon>Bacteria</taxon>
        <taxon>Bacillati</taxon>
        <taxon>Bacillota</taxon>
        <taxon>Bacilli</taxon>
        <taxon>Bacillales</taxon>
        <taxon>Paenibacillaceae</taxon>
        <taxon>Paenibacillus</taxon>
    </lineage>
</organism>
<protein>
    <submittedName>
        <fullName evidence="1">Carbohydrate ABC transporter substrate-binding protein</fullName>
    </submittedName>
</protein>
<dbReference type="SUPFAM" id="SSF53850">
    <property type="entry name" value="Periplasmic binding protein-like II"/>
    <property type="match status" value="1"/>
</dbReference>
<dbReference type="EMBL" id="JAHZIK010003581">
    <property type="protein sequence ID" value="MBW7462100.1"/>
    <property type="molecule type" value="Genomic_DNA"/>
</dbReference>
<dbReference type="Gene3D" id="3.40.190.10">
    <property type="entry name" value="Periplasmic binding protein-like II"/>
    <property type="match status" value="1"/>
</dbReference>
<evidence type="ECO:0000313" key="2">
    <source>
        <dbReference type="Proteomes" id="UP001519887"/>
    </source>
</evidence>
<feature type="non-terminal residue" evidence="1">
    <location>
        <position position="124"/>
    </location>
</feature>
<proteinExistence type="predicted"/>
<gene>
    <name evidence="1" type="ORF">K0U00_49435</name>
</gene>
<comment type="caution">
    <text evidence="1">The sequence shown here is derived from an EMBL/GenBank/DDBJ whole genome shotgun (WGS) entry which is preliminary data.</text>
</comment>
<accession>A0ABS7CMB9</accession>
<sequence length="124" mass="13463">GIALKEKSGIPLFDNLTNIYLSYLNQYVQPHSDKSGNESVARFKEAWDRTIRFHKLGLSAGLQSQTQVWASGAVNGRFAAVLGPSWVHGLMKKNAPATAGKWDLARPPGEPSNWDGTFIAVPAA</sequence>
<feature type="non-terminal residue" evidence="1">
    <location>
        <position position="1"/>
    </location>
</feature>
<name>A0ABS7CMB9_9BACL</name>
<keyword evidence="2" id="KW-1185">Reference proteome</keyword>
<reference evidence="1 2" key="1">
    <citation type="submission" date="2021-07" db="EMBL/GenBank/DDBJ databases">
        <title>Paenibacillus radiodurans sp. nov., isolated from the southeastern edge of Tengger Desert.</title>
        <authorList>
            <person name="Zhang G."/>
        </authorList>
    </citation>
    <scope>NUCLEOTIDE SEQUENCE [LARGE SCALE GENOMIC DNA]</scope>
    <source>
        <strain evidence="1 2">CCM 7311</strain>
    </source>
</reference>
<dbReference type="Proteomes" id="UP001519887">
    <property type="component" value="Unassembled WGS sequence"/>
</dbReference>